<gene>
    <name evidence="3" type="ORF">EPR50_G00186270</name>
</gene>
<keyword evidence="1" id="KW-0175">Coiled coil</keyword>
<feature type="compositionally biased region" description="Basic and acidic residues" evidence="2">
    <location>
        <begin position="15"/>
        <end position="26"/>
    </location>
</feature>
<evidence type="ECO:0000313" key="3">
    <source>
        <dbReference type="EMBL" id="TDH00226.1"/>
    </source>
</evidence>
<accession>A0A484C9Q4</accession>
<protein>
    <recommendedName>
        <fullName evidence="5">Echinoderm microtubule-associated protein-like 1</fullName>
    </recommendedName>
</protein>
<feature type="compositionally biased region" description="Low complexity" evidence="2">
    <location>
        <begin position="166"/>
        <end position="177"/>
    </location>
</feature>
<feature type="region of interest" description="Disordered" evidence="2">
    <location>
        <begin position="141"/>
        <end position="210"/>
    </location>
</feature>
<name>A0A484C9Q4_PERFV</name>
<reference evidence="3 4" key="1">
    <citation type="submission" date="2019-01" db="EMBL/GenBank/DDBJ databases">
        <title>A chromosome-scale genome assembly of the yellow perch, Perca flavescens.</title>
        <authorList>
            <person name="Feron R."/>
            <person name="Morvezen R."/>
            <person name="Bestin A."/>
            <person name="Haffray P."/>
            <person name="Klopp C."/>
            <person name="Zahm M."/>
            <person name="Cabau C."/>
            <person name="Roques C."/>
            <person name="Donnadieu C."/>
            <person name="Bouchez O."/>
            <person name="Christie M."/>
            <person name="Larson W."/>
            <person name="Guiguen Y."/>
        </authorList>
    </citation>
    <scope>NUCLEOTIDE SEQUENCE [LARGE SCALE GENOMIC DNA]</scope>
    <source>
        <strain evidence="3">YP-PL-M2</strain>
        <tissue evidence="3">Blood</tissue>
    </source>
</reference>
<feature type="coiled-coil region" evidence="1">
    <location>
        <begin position="73"/>
        <end position="100"/>
    </location>
</feature>
<evidence type="ECO:0000256" key="1">
    <source>
        <dbReference type="SAM" id="Coils"/>
    </source>
</evidence>
<feature type="compositionally biased region" description="Low complexity" evidence="2">
    <location>
        <begin position="141"/>
        <end position="154"/>
    </location>
</feature>
<proteinExistence type="predicted"/>
<feature type="region of interest" description="Disordered" evidence="2">
    <location>
        <begin position="1"/>
        <end position="68"/>
    </location>
</feature>
<organism evidence="3 4">
    <name type="scientific">Perca flavescens</name>
    <name type="common">American yellow perch</name>
    <name type="synonym">Morone flavescens</name>
    <dbReference type="NCBI Taxonomy" id="8167"/>
    <lineage>
        <taxon>Eukaryota</taxon>
        <taxon>Metazoa</taxon>
        <taxon>Chordata</taxon>
        <taxon>Craniata</taxon>
        <taxon>Vertebrata</taxon>
        <taxon>Euteleostomi</taxon>
        <taxon>Actinopterygii</taxon>
        <taxon>Neopterygii</taxon>
        <taxon>Teleostei</taxon>
        <taxon>Neoteleostei</taxon>
        <taxon>Acanthomorphata</taxon>
        <taxon>Eupercaria</taxon>
        <taxon>Perciformes</taxon>
        <taxon>Percoidei</taxon>
        <taxon>Percidae</taxon>
        <taxon>Percinae</taxon>
        <taxon>Perca</taxon>
    </lineage>
</organism>
<keyword evidence="4" id="KW-1185">Reference proteome</keyword>
<comment type="caution">
    <text evidence="3">The sequence shown here is derived from an EMBL/GenBank/DDBJ whole genome shotgun (WGS) entry which is preliminary data.</text>
</comment>
<dbReference type="EMBL" id="SCKG01000018">
    <property type="protein sequence ID" value="TDH00226.1"/>
    <property type="molecule type" value="Genomic_DNA"/>
</dbReference>
<evidence type="ECO:0000313" key="4">
    <source>
        <dbReference type="Proteomes" id="UP000295070"/>
    </source>
</evidence>
<feature type="region of interest" description="Disordered" evidence="2">
    <location>
        <begin position="231"/>
        <end position="310"/>
    </location>
</feature>
<feature type="compositionally biased region" description="Polar residues" evidence="2">
    <location>
        <begin position="300"/>
        <end position="310"/>
    </location>
</feature>
<dbReference type="Proteomes" id="UP000295070">
    <property type="component" value="Chromosome 18"/>
</dbReference>
<evidence type="ECO:0000256" key="2">
    <source>
        <dbReference type="SAM" id="MobiDB-lite"/>
    </source>
</evidence>
<sequence>MEGEPAYLTGARGGKRSERVCCSREERKRRKTSGVVEEGPTGQQRNPDYSSVSSVSHDDRSSAASGLDVADRLTYLEQRMQMQEDEIQLLKMALADVLKRLNISEEHQAAAASGAVRRPSGVKARPVSLLLPSRPPMVISSTASLKKSSTLPSSVPAKNYSPTPPSSGVKSPPGSVKDSPCKTAKRLASAASACKKPPEGSKSKEAAVSVGTRRVTHCKVTMQIYLSPLTRKTGSSETAKSPAAVPANRGPTATPNNPQARGGSKLEGKKTTPSFTLNLQKTTTSQSTAQDTSSYKSPLKSPSQYFQICY</sequence>
<feature type="compositionally biased region" description="Low complexity" evidence="2">
    <location>
        <begin position="280"/>
        <end position="294"/>
    </location>
</feature>
<dbReference type="STRING" id="8167.A0A484C9Q4"/>
<evidence type="ECO:0008006" key="5">
    <source>
        <dbReference type="Google" id="ProtNLM"/>
    </source>
</evidence>
<dbReference type="AlphaFoldDB" id="A0A484C9Q4"/>
<feature type="compositionally biased region" description="Basic and acidic residues" evidence="2">
    <location>
        <begin position="196"/>
        <end position="205"/>
    </location>
</feature>